<dbReference type="Pfam" id="PF00169">
    <property type="entry name" value="PH"/>
    <property type="match status" value="1"/>
</dbReference>
<accession>A0A8C4SQM2</accession>
<dbReference type="GeneTree" id="ENSGT00980000201673"/>
<feature type="domain" description="PH" evidence="1">
    <location>
        <begin position="1"/>
        <end position="121"/>
    </location>
</feature>
<proteinExistence type="predicted"/>
<dbReference type="Proteomes" id="UP000694620">
    <property type="component" value="Unassembled WGS sequence"/>
</dbReference>
<reference evidence="2" key="1">
    <citation type="submission" date="2025-08" db="UniProtKB">
        <authorList>
            <consortium name="Ensembl"/>
        </authorList>
    </citation>
    <scope>IDENTIFICATION</scope>
</reference>
<dbReference type="PROSITE" id="PS50003">
    <property type="entry name" value="PH_DOMAIN"/>
    <property type="match status" value="1"/>
</dbReference>
<dbReference type="InterPro" id="IPR011993">
    <property type="entry name" value="PH-like_dom_sf"/>
</dbReference>
<dbReference type="AlphaFoldDB" id="A0A8C4SQM2"/>
<evidence type="ECO:0000259" key="1">
    <source>
        <dbReference type="PROSITE" id="PS50003"/>
    </source>
</evidence>
<name>A0A8C4SQM2_ERPCA</name>
<evidence type="ECO:0000313" key="2">
    <source>
        <dbReference type="Ensembl" id="ENSECRP00000020559.1"/>
    </source>
</evidence>
<dbReference type="InterPro" id="IPR001849">
    <property type="entry name" value="PH_domain"/>
</dbReference>
<dbReference type="InterPro" id="IPR042986">
    <property type="entry name" value="PLEKHS1"/>
</dbReference>
<reference evidence="2" key="2">
    <citation type="submission" date="2025-09" db="UniProtKB">
        <authorList>
            <consortium name="Ensembl"/>
        </authorList>
    </citation>
    <scope>IDENTIFICATION</scope>
</reference>
<keyword evidence="3" id="KW-1185">Reference proteome</keyword>
<evidence type="ECO:0000313" key="3">
    <source>
        <dbReference type="Proteomes" id="UP000694620"/>
    </source>
</evidence>
<sequence>MGTPPGSPEETAWKKRYFILFCDSGTYHLNYYKNEHKTEQPKGKIDLSLITVLSQHPECHKKWSLLKNMFNCHLDFVLLIITKERDYFLIGESKYRNLLLANPSCYILVSKWVLIGKEGLLIARLHSVSLYPSVDSPFFSTQNSAQIFFYFPLHPPQKTTYTLGHLVTSSQILPSLQALLLSSLFSITQWRGAPHVRHLFCRGDRILAINDLRTETAKDVELYLNKVMKTQVRYCLPHQHHNPNINYSGSRML</sequence>
<organism evidence="2 3">
    <name type="scientific">Erpetoichthys calabaricus</name>
    <name type="common">Rope fish</name>
    <name type="synonym">Calamoichthys calabaricus</name>
    <dbReference type="NCBI Taxonomy" id="27687"/>
    <lineage>
        <taxon>Eukaryota</taxon>
        <taxon>Metazoa</taxon>
        <taxon>Chordata</taxon>
        <taxon>Craniata</taxon>
        <taxon>Vertebrata</taxon>
        <taxon>Euteleostomi</taxon>
        <taxon>Actinopterygii</taxon>
        <taxon>Polypteriformes</taxon>
        <taxon>Polypteridae</taxon>
        <taxon>Erpetoichthys</taxon>
    </lineage>
</organism>
<dbReference type="Ensembl" id="ENSECRT00000021005.1">
    <property type="protein sequence ID" value="ENSECRP00000020559.1"/>
    <property type="gene ID" value="ENSECRG00000013814.1"/>
</dbReference>
<dbReference type="Gene3D" id="2.30.29.30">
    <property type="entry name" value="Pleckstrin-homology domain (PH domain)/Phosphotyrosine-binding domain (PTB)"/>
    <property type="match status" value="1"/>
</dbReference>
<dbReference type="PANTHER" id="PTHR47014:SF1">
    <property type="entry name" value="PLECKSTRIN HOMOLOGY DOMAIN-CONTAINING FAMILY S MEMBER 1"/>
    <property type="match status" value="1"/>
</dbReference>
<protein>
    <recommendedName>
        <fullName evidence="1">PH domain-containing protein</fullName>
    </recommendedName>
</protein>
<dbReference type="PANTHER" id="PTHR47014">
    <property type="entry name" value="PLECKSTRIN HOMOLOGY DOMAIN-CONTAINING FAMILY S MEMBER 1"/>
    <property type="match status" value="1"/>
</dbReference>
<dbReference type="SUPFAM" id="SSF50729">
    <property type="entry name" value="PH domain-like"/>
    <property type="match status" value="1"/>
</dbReference>